<keyword evidence="9" id="KW-0493">Microtubule</keyword>
<evidence type="ECO:0000256" key="11">
    <source>
        <dbReference type="ARBA" id="ARBA00022838"/>
    </source>
</evidence>
<evidence type="ECO:0000256" key="10">
    <source>
        <dbReference type="ARBA" id="ARBA00022776"/>
    </source>
</evidence>
<protein>
    <recommendedName>
        <fullName evidence="5">DASH complex subunit ASK1</fullName>
    </recommendedName>
</protein>
<evidence type="ECO:0000256" key="2">
    <source>
        <dbReference type="ARBA" id="ARBA00004186"/>
    </source>
</evidence>
<evidence type="ECO:0000256" key="1">
    <source>
        <dbReference type="ARBA" id="ARBA00004123"/>
    </source>
</evidence>
<evidence type="ECO:0000313" key="18">
    <source>
        <dbReference type="Proteomes" id="UP000054144"/>
    </source>
</evidence>
<dbReference type="InterPro" id="IPR013964">
    <property type="entry name" value="DASH_Ask1"/>
</dbReference>
<evidence type="ECO:0000256" key="12">
    <source>
        <dbReference type="ARBA" id="ARBA00023212"/>
    </source>
</evidence>
<dbReference type="GO" id="GO:0044732">
    <property type="term" value="C:mitotic spindle pole body"/>
    <property type="evidence" value="ECO:0007669"/>
    <property type="project" value="TreeGrafter"/>
</dbReference>
<keyword evidence="6" id="KW-0158">Chromosome</keyword>
<feature type="compositionally biased region" description="Polar residues" evidence="16">
    <location>
        <begin position="411"/>
        <end position="420"/>
    </location>
</feature>
<feature type="region of interest" description="Disordered" evidence="16">
    <location>
        <begin position="405"/>
        <end position="435"/>
    </location>
</feature>
<dbReference type="GO" id="GO:0005874">
    <property type="term" value="C:microtubule"/>
    <property type="evidence" value="ECO:0007669"/>
    <property type="project" value="UniProtKB-KW"/>
</dbReference>
<dbReference type="AlphaFoldDB" id="A0A0D7AN41"/>
<evidence type="ECO:0000256" key="6">
    <source>
        <dbReference type="ARBA" id="ARBA00022454"/>
    </source>
</evidence>
<keyword evidence="15" id="KW-0137">Centromere</keyword>
<sequence>MSDRRRPIAPNPPRWKPNPDPVAILVTGLDTSAPVLDQIEQIDQLITLKLQNIDENFAKIHNILANRILPSVKRYSVGVQPVRDTAQFWTEFYEQAAQIHIPTYDDYSTVNEPSEPASAATHEEVEGEENKAPSTVATSSGSGHFNEPSVTSVDASFTPSKAAFSSTPATERRIHPGTSFSSEASEDPSWPSSIESPMVRLDRDLKAFSREEIAQQTLRVAPSLEFDEATPTIKVDKGKSKAQPEPLLRSVLRHTLYSTSDISADLPASPLRPKGRPRTSAGKTNPYLPANGESPKWNGLVDLKSKSLPRTTPVRPRFDRAALLAATSETTGDDSDDSLEELPAGMSPPVLVSPARRVRLPAVIELTRTPTKSAAARIHDDLVSAARRQESVKLRKLYGFPLGSAAEADSSRSTMSTAPSLSRYRESETDTSAAEQSLESVMRRLDMDLGEEPTYARMPRLPTTPALRLRSKQRKPEAAPPTPPPPEPEPEPEPEAEPELDLHERDVKSKSPEYAGDETTFPQQDDFSDDSMDEINDTAHPSAAFLLAAQVAGRGSDDSDSDDSFDDDEGALPAVQFVAAGEDSFDDSFDDDVGGEQDEETVFGIGARVNNQITPGGGLQLLGANLVQDTEQFSEEVGRLGIHSPTPSNWPPRGKLQ</sequence>
<evidence type="ECO:0000256" key="8">
    <source>
        <dbReference type="ARBA" id="ARBA00022618"/>
    </source>
</evidence>
<feature type="region of interest" description="Disordered" evidence="16">
    <location>
        <begin position="263"/>
        <end position="295"/>
    </location>
</feature>
<dbReference type="GO" id="GO:0051301">
    <property type="term" value="P:cell division"/>
    <property type="evidence" value="ECO:0007669"/>
    <property type="project" value="UniProtKB-KW"/>
</dbReference>
<comment type="subcellular location">
    <subcellularLocation>
        <location evidence="3">Chromosome</location>
        <location evidence="3">Centromere</location>
        <location evidence="3">Kinetochore</location>
    </subcellularLocation>
    <subcellularLocation>
        <location evidence="2">Cytoplasm</location>
        <location evidence="2">Cytoskeleton</location>
        <location evidence="2">Spindle</location>
    </subcellularLocation>
    <subcellularLocation>
        <location evidence="1">Nucleus</location>
    </subcellularLocation>
</comment>
<evidence type="ECO:0000256" key="7">
    <source>
        <dbReference type="ARBA" id="ARBA00022490"/>
    </source>
</evidence>
<dbReference type="OrthoDB" id="5573898at2759"/>
<feature type="compositionally biased region" description="Acidic residues" evidence="16">
    <location>
        <begin position="488"/>
        <end position="499"/>
    </location>
</feature>
<evidence type="ECO:0000256" key="14">
    <source>
        <dbReference type="ARBA" id="ARBA00023306"/>
    </source>
</evidence>
<keyword evidence="12" id="KW-0206">Cytoskeleton</keyword>
<dbReference type="GO" id="GO:0072686">
    <property type="term" value="C:mitotic spindle"/>
    <property type="evidence" value="ECO:0007669"/>
    <property type="project" value="InterPro"/>
</dbReference>
<feature type="compositionally biased region" description="Acidic residues" evidence="16">
    <location>
        <begin position="526"/>
        <end position="536"/>
    </location>
</feature>
<organism evidence="17 18">
    <name type="scientific">Fistulina hepatica ATCC 64428</name>
    <dbReference type="NCBI Taxonomy" id="1128425"/>
    <lineage>
        <taxon>Eukaryota</taxon>
        <taxon>Fungi</taxon>
        <taxon>Dikarya</taxon>
        <taxon>Basidiomycota</taxon>
        <taxon>Agaricomycotina</taxon>
        <taxon>Agaricomycetes</taxon>
        <taxon>Agaricomycetidae</taxon>
        <taxon>Agaricales</taxon>
        <taxon>Fistulinaceae</taxon>
        <taxon>Fistulina</taxon>
    </lineage>
</organism>
<gene>
    <name evidence="17" type="ORF">FISHEDRAFT_69531</name>
</gene>
<keyword evidence="14" id="KW-0131">Cell cycle</keyword>
<evidence type="ECO:0000256" key="5">
    <source>
        <dbReference type="ARBA" id="ARBA00014520"/>
    </source>
</evidence>
<comment type="similarity">
    <text evidence="4">Belongs to the DASH complex ASK1 family.</text>
</comment>
<keyword evidence="13" id="KW-0539">Nucleus</keyword>
<dbReference type="GO" id="GO:0008608">
    <property type="term" value="P:attachment of spindle microtubules to kinetochore"/>
    <property type="evidence" value="ECO:0007669"/>
    <property type="project" value="InterPro"/>
</dbReference>
<feature type="compositionally biased region" description="Polar residues" evidence="16">
    <location>
        <begin position="132"/>
        <end position="169"/>
    </location>
</feature>
<feature type="compositionally biased region" description="Basic and acidic residues" evidence="16">
    <location>
        <begin position="121"/>
        <end position="131"/>
    </location>
</feature>
<accession>A0A0D7AN41</accession>
<evidence type="ECO:0000313" key="17">
    <source>
        <dbReference type="EMBL" id="KIY52716.1"/>
    </source>
</evidence>
<keyword evidence="18" id="KW-1185">Reference proteome</keyword>
<dbReference type="PANTHER" id="PTHR28200:SF1">
    <property type="entry name" value="DASH COMPLEX SUBUNIT ASK1"/>
    <property type="match status" value="1"/>
</dbReference>
<feature type="region of interest" description="Disordered" evidence="16">
    <location>
        <begin position="325"/>
        <end position="350"/>
    </location>
</feature>
<evidence type="ECO:0000256" key="16">
    <source>
        <dbReference type="SAM" id="MobiDB-lite"/>
    </source>
</evidence>
<feature type="compositionally biased region" description="Acidic residues" evidence="16">
    <location>
        <begin position="558"/>
        <end position="570"/>
    </location>
</feature>
<evidence type="ECO:0000256" key="9">
    <source>
        <dbReference type="ARBA" id="ARBA00022701"/>
    </source>
</evidence>
<dbReference type="GO" id="GO:0042729">
    <property type="term" value="C:DASH complex"/>
    <property type="evidence" value="ECO:0007669"/>
    <property type="project" value="InterPro"/>
</dbReference>
<keyword evidence="10" id="KW-0498">Mitosis</keyword>
<feature type="compositionally biased region" description="Acidic residues" evidence="16">
    <location>
        <begin position="331"/>
        <end position="340"/>
    </location>
</feature>
<feature type="region of interest" description="Disordered" evidence="16">
    <location>
        <begin position="450"/>
        <end position="573"/>
    </location>
</feature>
<evidence type="ECO:0000256" key="3">
    <source>
        <dbReference type="ARBA" id="ARBA00004629"/>
    </source>
</evidence>
<dbReference type="Pfam" id="PF08655">
    <property type="entry name" value="DASH_Ask1"/>
    <property type="match status" value="1"/>
</dbReference>
<dbReference type="PANTHER" id="PTHR28200">
    <property type="entry name" value="DASH COMPLEX SUBUNIT ASK1"/>
    <property type="match status" value="1"/>
</dbReference>
<keyword evidence="7" id="KW-0963">Cytoplasm</keyword>
<evidence type="ECO:0000256" key="15">
    <source>
        <dbReference type="ARBA" id="ARBA00023328"/>
    </source>
</evidence>
<dbReference type="EMBL" id="KN881630">
    <property type="protein sequence ID" value="KIY52716.1"/>
    <property type="molecule type" value="Genomic_DNA"/>
</dbReference>
<feature type="region of interest" description="Disordered" evidence="16">
    <location>
        <begin position="109"/>
        <end position="195"/>
    </location>
</feature>
<evidence type="ECO:0000256" key="4">
    <source>
        <dbReference type="ARBA" id="ARBA00010731"/>
    </source>
</evidence>
<feature type="compositionally biased region" description="Pro residues" evidence="16">
    <location>
        <begin position="478"/>
        <end position="487"/>
    </location>
</feature>
<reference evidence="17 18" key="1">
    <citation type="journal article" date="2015" name="Fungal Genet. Biol.">
        <title>Evolution of novel wood decay mechanisms in Agaricales revealed by the genome sequences of Fistulina hepatica and Cylindrobasidium torrendii.</title>
        <authorList>
            <person name="Floudas D."/>
            <person name="Held B.W."/>
            <person name="Riley R."/>
            <person name="Nagy L.G."/>
            <person name="Koehler G."/>
            <person name="Ransdell A.S."/>
            <person name="Younus H."/>
            <person name="Chow J."/>
            <person name="Chiniquy J."/>
            <person name="Lipzen A."/>
            <person name="Tritt A."/>
            <person name="Sun H."/>
            <person name="Haridas S."/>
            <person name="LaButti K."/>
            <person name="Ohm R.A."/>
            <person name="Kues U."/>
            <person name="Blanchette R.A."/>
            <person name="Grigoriev I.V."/>
            <person name="Minto R.E."/>
            <person name="Hibbett D.S."/>
        </authorList>
    </citation>
    <scope>NUCLEOTIDE SEQUENCE [LARGE SCALE GENOMIC DNA]</scope>
    <source>
        <strain evidence="17 18">ATCC 64428</strain>
    </source>
</reference>
<name>A0A0D7AN41_9AGAR</name>
<evidence type="ECO:0000256" key="13">
    <source>
        <dbReference type="ARBA" id="ARBA00023242"/>
    </source>
</evidence>
<dbReference type="Proteomes" id="UP000054144">
    <property type="component" value="Unassembled WGS sequence"/>
</dbReference>
<keyword evidence="8" id="KW-0132">Cell division</keyword>
<proteinExistence type="inferred from homology"/>
<feature type="compositionally biased region" description="Basic and acidic residues" evidence="16">
    <location>
        <begin position="500"/>
        <end position="511"/>
    </location>
</feature>
<keyword evidence="11" id="KW-0995">Kinetochore</keyword>